<evidence type="ECO:0000259" key="3">
    <source>
        <dbReference type="PROSITE" id="PS50158"/>
    </source>
</evidence>
<feature type="compositionally biased region" description="Basic and acidic residues" evidence="2">
    <location>
        <begin position="1"/>
        <end position="12"/>
    </location>
</feature>
<keyword evidence="1" id="KW-0479">Metal-binding</keyword>
<evidence type="ECO:0000256" key="2">
    <source>
        <dbReference type="SAM" id="MobiDB-lite"/>
    </source>
</evidence>
<proteinExistence type="predicted"/>
<reference evidence="4" key="1">
    <citation type="submission" date="2020-10" db="EMBL/GenBank/DDBJ databases">
        <authorList>
            <person name="Muller C M."/>
        </authorList>
    </citation>
    <scope>NUCLEOTIDE SEQUENCE</scope>
    <source>
        <strain evidence="4">THUN-12</strain>
    </source>
</reference>
<dbReference type="InterPro" id="IPR001878">
    <property type="entry name" value="Znf_CCHC"/>
</dbReference>
<feature type="region of interest" description="Disordered" evidence="2">
    <location>
        <begin position="1"/>
        <end position="83"/>
    </location>
</feature>
<feature type="compositionally biased region" description="Low complexity" evidence="2">
    <location>
        <begin position="59"/>
        <end position="70"/>
    </location>
</feature>
<dbReference type="EMBL" id="CAJHIT010000002">
    <property type="protein sequence ID" value="CAD6500086.1"/>
    <property type="molecule type" value="Genomic_DNA"/>
</dbReference>
<keyword evidence="1" id="KW-0862">Zinc</keyword>
<dbReference type="GO" id="GO:0008270">
    <property type="term" value="F:zinc ion binding"/>
    <property type="evidence" value="ECO:0007669"/>
    <property type="project" value="UniProtKB-KW"/>
</dbReference>
<evidence type="ECO:0000313" key="4">
    <source>
        <dbReference type="EMBL" id="CAD6500086.1"/>
    </source>
</evidence>
<feature type="compositionally biased region" description="Polar residues" evidence="2">
    <location>
        <begin position="16"/>
        <end position="37"/>
    </location>
</feature>
<accession>A0A9W4CX24</accession>
<name>A0A9W4CX24_BLUGR</name>
<dbReference type="Proteomes" id="UP000683417">
    <property type="component" value="Unassembled WGS sequence"/>
</dbReference>
<dbReference type="PROSITE" id="PS50158">
    <property type="entry name" value="ZF_CCHC"/>
    <property type="match status" value="1"/>
</dbReference>
<protein>
    <submittedName>
        <fullName evidence="4">BgTH12-04189</fullName>
    </submittedName>
</protein>
<dbReference type="Pfam" id="PF00098">
    <property type="entry name" value="zf-CCHC"/>
    <property type="match status" value="1"/>
</dbReference>
<comment type="caution">
    <text evidence="4">The sequence shown here is derived from an EMBL/GenBank/DDBJ whole genome shotgun (WGS) entry which is preliminary data.</text>
</comment>
<keyword evidence="1" id="KW-0863">Zinc-finger</keyword>
<dbReference type="GO" id="GO:0003676">
    <property type="term" value="F:nucleic acid binding"/>
    <property type="evidence" value="ECO:0007669"/>
    <property type="project" value="InterPro"/>
</dbReference>
<feature type="domain" description="CCHC-type" evidence="3">
    <location>
        <begin position="335"/>
        <end position="348"/>
    </location>
</feature>
<organism evidence="4 5">
    <name type="scientific">Blumeria graminis f. sp. triticale</name>
    <dbReference type="NCBI Taxonomy" id="1689686"/>
    <lineage>
        <taxon>Eukaryota</taxon>
        <taxon>Fungi</taxon>
        <taxon>Dikarya</taxon>
        <taxon>Ascomycota</taxon>
        <taxon>Pezizomycotina</taxon>
        <taxon>Leotiomycetes</taxon>
        <taxon>Erysiphales</taxon>
        <taxon>Erysiphaceae</taxon>
        <taxon>Blumeria</taxon>
    </lineage>
</organism>
<sequence>MAGKLSKADRDIIAQQKDNNFESDQSVASISGKTRPSNYKMDESRSNRKSNVRRKNVDNESSSSARSNEQSDSDDDWWNPPQGTLQVTTAETNLSWDQLQWKPHKDHFLRGFQNWGVYKNDVMLALQSIGYVKGIKLSNLDKANFGSVIRRSVTDNPRRIIEDPSSGSDMMKLLNKTYRQSGTIQAENFFNDLIELTYYGGNAIDFVTKFRVCVIEFKSTGQELADNITILIFKRAVEKRAHRWDYEASQTSKTKQWSLEELINDFISNHSLKAFQNTNKHHSNKDFLVNNNFDNKKRDKANIRLGQIENRGKLAFKPKINKGDKNPESKNQVVCYNCGKSGHYANNCHSKRGTTQGPHRCHICRGNHYARECPARKSDHDRPLNQNSTKGKEKMIEYNVGNDWYEEWMEENGIVNNPEIEGTQVMMIAHAME</sequence>
<gene>
    <name evidence="4" type="ORF">BGTH12_LOCUS1444</name>
</gene>
<dbReference type="SMART" id="SM00343">
    <property type="entry name" value="ZnF_C2HC"/>
    <property type="match status" value="2"/>
</dbReference>
<evidence type="ECO:0000313" key="5">
    <source>
        <dbReference type="Proteomes" id="UP000683417"/>
    </source>
</evidence>
<dbReference type="AlphaFoldDB" id="A0A9W4CX24"/>
<evidence type="ECO:0000256" key="1">
    <source>
        <dbReference type="PROSITE-ProRule" id="PRU00047"/>
    </source>
</evidence>